<feature type="domain" description="ABC-type glycine betaine transport system substrate-binding" evidence="3">
    <location>
        <begin position="61"/>
        <end position="321"/>
    </location>
</feature>
<keyword evidence="5" id="KW-1185">Reference proteome</keyword>
<name>A0ABY4FNU4_9MICO</name>
<sequence>MQLRRPVPVEDRPRASRTTARRPRSVVLAAGALAVGAALAGCSAADPLAETDAAAPAQDAPIVVGSQDYYSNEIVAELYAQALEAEGAEVDRQFRIGQREVYLPEIESGAIDLFPEYSGNLLQYFDAETEARLPDDVYAELADALPDGLRVLDQASATDQDSYVVTREFAEQWDLETIEDLGNVTVPLTFGANSEGETRPYGPAGLAEVYGIEGVRFTPIEDGGGPLTVKALQDGSVQLADIYTSSPAIAEHDFVVLEDTRGIFLSSNVVPLASERIDGEAEAAIDAVSAALTPEELIALNARSVEEELPAAEIAADWLAEQGLV</sequence>
<feature type="region of interest" description="Disordered" evidence="1">
    <location>
        <begin position="1"/>
        <end position="22"/>
    </location>
</feature>
<dbReference type="RefSeq" id="WP_244728864.1">
    <property type="nucleotide sequence ID" value="NZ_CP095045.1"/>
</dbReference>
<protein>
    <submittedName>
        <fullName evidence="4">ABC transporter substrate-binding protein</fullName>
    </submittedName>
</protein>
<evidence type="ECO:0000256" key="1">
    <source>
        <dbReference type="SAM" id="MobiDB-lite"/>
    </source>
</evidence>
<dbReference type="Proteomes" id="UP000831786">
    <property type="component" value="Chromosome"/>
</dbReference>
<evidence type="ECO:0000259" key="3">
    <source>
        <dbReference type="Pfam" id="PF04069"/>
    </source>
</evidence>
<dbReference type="Pfam" id="PF04069">
    <property type="entry name" value="OpuAC"/>
    <property type="match status" value="1"/>
</dbReference>
<gene>
    <name evidence="4" type="ORF">MUN78_03565</name>
</gene>
<keyword evidence="2" id="KW-0732">Signal</keyword>
<proteinExistence type="predicted"/>
<dbReference type="Gene3D" id="3.40.190.10">
    <property type="entry name" value="Periplasmic binding protein-like II"/>
    <property type="match status" value="1"/>
</dbReference>
<evidence type="ECO:0000256" key="2">
    <source>
        <dbReference type="SAM" id="SignalP"/>
    </source>
</evidence>
<feature type="chain" id="PRO_5046210639" evidence="2">
    <location>
        <begin position="41"/>
        <end position="325"/>
    </location>
</feature>
<dbReference type="EMBL" id="CP095045">
    <property type="protein sequence ID" value="UOQ57930.1"/>
    <property type="molecule type" value="Genomic_DNA"/>
</dbReference>
<evidence type="ECO:0000313" key="5">
    <source>
        <dbReference type="Proteomes" id="UP000831786"/>
    </source>
</evidence>
<dbReference type="InterPro" id="IPR007210">
    <property type="entry name" value="ABC_Gly_betaine_transp_sub-bd"/>
</dbReference>
<dbReference type="SUPFAM" id="SSF53850">
    <property type="entry name" value="Periplasmic binding protein-like II"/>
    <property type="match status" value="1"/>
</dbReference>
<reference evidence="4 5" key="1">
    <citation type="submission" date="2022-04" db="EMBL/GenBank/DDBJ databases">
        <title>Leucobacter sp. isolated from rhizosphere of garlic.</title>
        <authorList>
            <person name="Won M."/>
            <person name="Lee C.-M."/>
            <person name="Woen H.-Y."/>
            <person name="Kwon S.-W."/>
        </authorList>
    </citation>
    <scope>NUCLEOTIDE SEQUENCE [LARGE SCALE GENOMIC DNA]</scope>
    <source>
        <strain evidence="4 5">H21R-40</strain>
    </source>
</reference>
<dbReference type="Gene3D" id="3.40.190.120">
    <property type="entry name" value="Osmoprotection protein (prox), domain 2"/>
    <property type="match status" value="1"/>
</dbReference>
<organism evidence="4 5">
    <name type="scientific">Leucobacter allii</name>
    <dbReference type="NCBI Taxonomy" id="2932247"/>
    <lineage>
        <taxon>Bacteria</taxon>
        <taxon>Bacillati</taxon>
        <taxon>Actinomycetota</taxon>
        <taxon>Actinomycetes</taxon>
        <taxon>Micrococcales</taxon>
        <taxon>Microbacteriaceae</taxon>
        <taxon>Leucobacter</taxon>
    </lineage>
</organism>
<evidence type="ECO:0000313" key="4">
    <source>
        <dbReference type="EMBL" id="UOQ57930.1"/>
    </source>
</evidence>
<feature type="signal peptide" evidence="2">
    <location>
        <begin position="1"/>
        <end position="40"/>
    </location>
</feature>
<dbReference type="CDD" id="cd13606">
    <property type="entry name" value="PBP2_ProX_like"/>
    <property type="match status" value="1"/>
</dbReference>
<accession>A0ABY4FNU4</accession>